<proteinExistence type="predicted"/>
<keyword evidence="1" id="KW-0802">TPR repeat</keyword>
<dbReference type="InterPro" id="IPR035892">
    <property type="entry name" value="C2_domain_sf"/>
</dbReference>
<feature type="compositionally biased region" description="Low complexity" evidence="2">
    <location>
        <begin position="721"/>
        <end position="756"/>
    </location>
</feature>
<dbReference type="FunCoup" id="D3AYQ2">
    <property type="interactions" value="69"/>
</dbReference>
<dbReference type="EMBL" id="ADBJ01000004">
    <property type="protein sequence ID" value="EFA86079.1"/>
    <property type="molecule type" value="Genomic_DNA"/>
</dbReference>
<dbReference type="InterPro" id="IPR011990">
    <property type="entry name" value="TPR-like_helical_dom_sf"/>
</dbReference>
<dbReference type="SUPFAM" id="SSF48452">
    <property type="entry name" value="TPR-like"/>
    <property type="match status" value="1"/>
</dbReference>
<accession>D3AYQ2</accession>
<name>D3AYQ2_HETP5</name>
<feature type="region of interest" description="Disordered" evidence="2">
    <location>
        <begin position="799"/>
        <end position="890"/>
    </location>
</feature>
<evidence type="ECO:0000256" key="1">
    <source>
        <dbReference type="PROSITE-ProRule" id="PRU00339"/>
    </source>
</evidence>
<dbReference type="Gene3D" id="2.30.29.30">
    <property type="entry name" value="Pleckstrin-homology domain (PH domain)/Phosphotyrosine-binding domain (PTB)"/>
    <property type="match status" value="2"/>
</dbReference>
<dbReference type="InParanoid" id="D3AYQ2"/>
<feature type="compositionally biased region" description="Low complexity" evidence="2">
    <location>
        <begin position="815"/>
        <end position="841"/>
    </location>
</feature>
<dbReference type="InterPro" id="IPR001849">
    <property type="entry name" value="PH_domain"/>
</dbReference>
<evidence type="ECO:0000259" key="4">
    <source>
        <dbReference type="PROSITE" id="PS50004"/>
    </source>
</evidence>
<dbReference type="InterPro" id="IPR000008">
    <property type="entry name" value="C2_dom"/>
</dbReference>
<protein>
    <submittedName>
        <fullName evidence="5">Uncharacterized protein</fullName>
    </submittedName>
</protein>
<feature type="domain" description="C2" evidence="4">
    <location>
        <begin position="1"/>
        <end position="186"/>
    </location>
</feature>
<dbReference type="OMA" id="RCCKCTI"/>
<dbReference type="Gene3D" id="2.60.40.150">
    <property type="entry name" value="C2 domain"/>
    <property type="match status" value="1"/>
</dbReference>
<dbReference type="Pfam" id="PF00169">
    <property type="entry name" value="PH"/>
    <property type="match status" value="2"/>
</dbReference>
<dbReference type="PROSITE" id="PS50004">
    <property type="entry name" value="C2"/>
    <property type="match status" value="1"/>
</dbReference>
<dbReference type="SMART" id="SM00028">
    <property type="entry name" value="TPR"/>
    <property type="match status" value="4"/>
</dbReference>
<dbReference type="CDD" id="cd00030">
    <property type="entry name" value="C2"/>
    <property type="match status" value="1"/>
</dbReference>
<dbReference type="GeneID" id="31356846"/>
<evidence type="ECO:0000256" key="2">
    <source>
        <dbReference type="SAM" id="MobiDB-lite"/>
    </source>
</evidence>
<reference evidence="5 6" key="1">
    <citation type="journal article" date="2011" name="Genome Res.">
        <title>Phylogeny-wide analysis of social amoeba genomes highlights ancient origins for complex intercellular communication.</title>
        <authorList>
            <person name="Heidel A.J."/>
            <person name="Lawal H.M."/>
            <person name="Felder M."/>
            <person name="Schilde C."/>
            <person name="Helps N.R."/>
            <person name="Tunggal B."/>
            <person name="Rivero F."/>
            <person name="John U."/>
            <person name="Schleicher M."/>
            <person name="Eichinger L."/>
            <person name="Platzer M."/>
            <person name="Noegel A.A."/>
            <person name="Schaap P."/>
            <person name="Gloeckner G."/>
        </authorList>
    </citation>
    <scope>NUCLEOTIDE SEQUENCE [LARGE SCALE GENOMIC DNA]</scope>
    <source>
        <strain evidence="6">ATCC 26659 / Pp 5 / PN500</strain>
    </source>
</reference>
<dbReference type="Proteomes" id="UP000001396">
    <property type="component" value="Unassembled WGS sequence"/>
</dbReference>
<comment type="caution">
    <text evidence="5">The sequence shown here is derived from an EMBL/GenBank/DDBJ whole genome shotgun (WGS) entry which is preliminary data.</text>
</comment>
<evidence type="ECO:0000313" key="6">
    <source>
        <dbReference type="Proteomes" id="UP000001396"/>
    </source>
</evidence>
<feature type="region of interest" description="Disordered" evidence="2">
    <location>
        <begin position="686"/>
        <end position="771"/>
    </location>
</feature>
<dbReference type="AlphaFoldDB" id="D3AYQ2"/>
<evidence type="ECO:0000259" key="3">
    <source>
        <dbReference type="PROSITE" id="PS50003"/>
    </source>
</evidence>
<dbReference type="Gene3D" id="1.25.40.10">
    <property type="entry name" value="Tetratricopeptide repeat domain"/>
    <property type="match status" value="2"/>
</dbReference>
<feature type="domain" description="PH" evidence="3">
    <location>
        <begin position="418"/>
        <end position="510"/>
    </location>
</feature>
<dbReference type="SMART" id="SM00233">
    <property type="entry name" value="PH"/>
    <property type="match status" value="2"/>
</dbReference>
<sequence length="890" mass="99894">MSDGMQGKLFVTVLQAQNLVIKQEKSAAQEFVGALSSPLFQGIQAIQNFSTNNVKKLAPIFTVPGSLVVQGFNTIGDAIRGGASSESVPVVSSSAAPTQPSVGITASVFFENNTEEVFRTQLSENLTEPKWNESHTFNVVDPCSTVRFRIVLKSLSEKSDFLIGTAQMSLIDEVHLWGQKPVAKWINITKTVAAANSDDNNNSSEFAYTEDEIVGRIELQLQYKYRNVWDCVYHGKMLLLEKKYDEALEALNEAITNNPTNPKLYVMMVDCYLAQKQYGKAIESAGKIIQHDRGYIGHLKAARVLMAANQLEKAQTFIDKAKAVSDKSEEIYNIQMELLHLSEVDKINKLIDQGSNDFLRGEFITASEHFTKAIEINPHSTILYEMRAICFVCAKNNAAAILDTNKILEIDHNWPKVNNTFGGYMMKDGQINVMSKKRWFGLKSIFLFYYKDINELIPQGVICLNEFGCAPKPNQKVKFQLRTKDREYYLKVENPEEFDKWIVTLTKISKTKPKLPPIKEIQDAIIWRNIYQSKTDQKTSFMLPEVMMLPETLFVESGRLAFSIGDKIKAKLSSIPQSECTATGWLYKMGQVNKEWQRRYFLLHNNILYYCKLNNGDEKQPSITPTGTLPLDGAKLDVNPSSITKANAFMIMTALRRNFAVAADSDTDKERWLKAIVVASGAQLPVEEEKKPEEMPTSESLFSNRSRRVKSLRSVPMDPDSQQTQQQQQQFINNNNNNSNSNNDNQQSNHGNQQQSPKVTRRIGSNEMSSSESRYFAKFGLSENTIVMPSAPIISSKSNLNSSANSMPLIQPTHTVSSPANPSPTSSTPSSPHSSQRSLKSVYPTEMPNPTEYDDENEESNVGLVSGKKKSVNEETGEDEEKRCCKCTIQ</sequence>
<evidence type="ECO:0000313" key="5">
    <source>
        <dbReference type="EMBL" id="EFA86079.1"/>
    </source>
</evidence>
<dbReference type="InterPro" id="IPR011993">
    <property type="entry name" value="PH-like_dom_sf"/>
</dbReference>
<feature type="domain" description="PH" evidence="3">
    <location>
        <begin position="579"/>
        <end position="681"/>
    </location>
</feature>
<dbReference type="PROSITE" id="PS50005">
    <property type="entry name" value="TPR"/>
    <property type="match status" value="1"/>
</dbReference>
<dbReference type="Pfam" id="PF14559">
    <property type="entry name" value="TPR_19"/>
    <property type="match status" value="1"/>
</dbReference>
<dbReference type="InterPro" id="IPR051707">
    <property type="entry name" value="PI-Interact_SigTrans_Reg"/>
</dbReference>
<dbReference type="SUPFAM" id="SSF50729">
    <property type="entry name" value="PH domain-like"/>
    <property type="match status" value="2"/>
</dbReference>
<keyword evidence="6" id="KW-1185">Reference proteome</keyword>
<dbReference type="InterPro" id="IPR019734">
    <property type="entry name" value="TPR_rpt"/>
</dbReference>
<dbReference type="RefSeq" id="XP_020438185.1">
    <property type="nucleotide sequence ID" value="XM_020572327.1"/>
</dbReference>
<dbReference type="CDD" id="cd00821">
    <property type="entry name" value="PH"/>
    <property type="match status" value="1"/>
</dbReference>
<dbReference type="Pfam" id="PF00168">
    <property type="entry name" value="C2"/>
    <property type="match status" value="1"/>
</dbReference>
<dbReference type="SUPFAM" id="SSF49562">
    <property type="entry name" value="C2 domain (Calcium/lipid-binding domain, CaLB)"/>
    <property type="match status" value="1"/>
</dbReference>
<dbReference type="PANTHER" id="PTHR14336">
    <property type="entry name" value="TANDEM PH DOMAIN CONTAINING PROTEIN"/>
    <property type="match status" value="1"/>
</dbReference>
<feature type="repeat" description="TPR" evidence="1">
    <location>
        <begin position="347"/>
        <end position="380"/>
    </location>
</feature>
<organism evidence="5 6">
    <name type="scientific">Heterostelium pallidum (strain ATCC 26659 / Pp 5 / PN500)</name>
    <name type="common">Cellular slime mold</name>
    <name type="synonym">Polysphondylium pallidum</name>
    <dbReference type="NCBI Taxonomy" id="670386"/>
    <lineage>
        <taxon>Eukaryota</taxon>
        <taxon>Amoebozoa</taxon>
        <taxon>Evosea</taxon>
        <taxon>Eumycetozoa</taxon>
        <taxon>Dictyostelia</taxon>
        <taxon>Acytosteliales</taxon>
        <taxon>Acytosteliaceae</taxon>
        <taxon>Heterostelium</taxon>
    </lineage>
</organism>
<dbReference type="PROSITE" id="PS50003">
    <property type="entry name" value="PH_DOMAIN"/>
    <property type="match status" value="2"/>
</dbReference>
<gene>
    <name evidence="5" type="ORF">PPL_01316</name>
</gene>